<dbReference type="Proteomes" id="UP000490535">
    <property type="component" value="Unassembled WGS sequence"/>
</dbReference>
<organism evidence="2 3">
    <name type="scientific">Acinetobacter bereziniae</name>
    <name type="common">Acinetobacter genomosp. 10</name>
    <dbReference type="NCBI Taxonomy" id="106648"/>
    <lineage>
        <taxon>Bacteria</taxon>
        <taxon>Pseudomonadati</taxon>
        <taxon>Pseudomonadota</taxon>
        <taxon>Gammaproteobacteria</taxon>
        <taxon>Moraxellales</taxon>
        <taxon>Moraxellaceae</taxon>
        <taxon>Acinetobacter</taxon>
    </lineage>
</organism>
<accession>A0A833PHV1</accession>
<dbReference type="InterPro" id="IPR025240">
    <property type="entry name" value="DUF4189"/>
</dbReference>
<evidence type="ECO:0000313" key="3">
    <source>
        <dbReference type="Proteomes" id="UP000490535"/>
    </source>
</evidence>
<reference evidence="3" key="1">
    <citation type="journal article" date="2020" name="MBio">
        <title>Horizontal gene transfer to a defensive symbiont with a reduced genome amongst a multipartite beetle microbiome.</title>
        <authorList>
            <person name="Waterworth S.C."/>
            <person name="Florez L.V."/>
            <person name="Rees E.R."/>
            <person name="Hertweck C."/>
            <person name="Kaltenpoth M."/>
            <person name="Kwan J.C."/>
        </authorList>
    </citation>
    <scope>NUCLEOTIDE SEQUENCE [LARGE SCALE GENOMIC DNA]</scope>
</reference>
<gene>
    <name evidence="2" type="ORF">GAK29_01535</name>
</gene>
<protein>
    <recommendedName>
        <fullName evidence="1">DUF4189 domain-containing protein</fullName>
    </recommendedName>
</protein>
<sequence length="178" mass="19076">MILSNNQFFNLSIFFTLIIFFIIENAHAEGNCPSGYYPIGGQGVQGCAPISSGGSGGYSNQYPALNPLPETLWGAIAEDKSNGLKGRPIGFTRNFKSKDEAQAKAMKACQQDGGQKCQISQTYSSRCVAVADPIKDGQISKILLAFSEEQAKKGALVFCLSENLEPCRIVYSGCSLGD</sequence>
<feature type="domain" description="DUF4189" evidence="1">
    <location>
        <begin position="73"/>
        <end position="174"/>
    </location>
</feature>
<name>A0A833PHV1_ACIBZ</name>
<comment type="caution">
    <text evidence="2">The sequence shown here is derived from an EMBL/GenBank/DDBJ whole genome shotgun (WGS) entry which is preliminary data.</text>
</comment>
<evidence type="ECO:0000313" key="2">
    <source>
        <dbReference type="EMBL" id="KAF1026036.1"/>
    </source>
</evidence>
<dbReference type="EMBL" id="WNDP01000029">
    <property type="protein sequence ID" value="KAF1026036.1"/>
    <property type="molecule type" value="Genomic_DNA"/>
</dbReference>
<proteinExistence type="predicted"/>
<dbReference type="AlphaFoldDB" id="A0A833PHV1"/>
<dbReference type="Pfam" id="PF13827">
    <property type="entry name" value="DUF4189"/>
    <property type="match status" value="1"/>
</dbReference>
<evidence type="ECO:0000259" key="1">
    <source>
        <dbReference type="Pfam" id="PF13827"/>
    </source>
</evidence>